<evidence type="ECO:0000313" key="1">
    <source>
        <dbReference type="EMBL" id="OQS02975.1"/>
    </source>
</evidence>
<organism evidence="1 2">
    <name type="scientific">Thraustotheca clavata</name>
    <dbReference type="NCBI Taxonomy" id="74557"/>
    <lineage>
        <taxon>Eukaryota</taxon>
        <taxon>Sar</taxon>
        <taxon>Stramenopiles</taxon>
        <taxon>Oomycota</taxon>
        <taxon>Saprolegniomycetes</taxon>
        <taxon>Saprolegniales</taxon>
        <taxon>Achlyaceae</taxon>
        <taxon>Thraustotheca</taxon>
    </lineage>
</organism>
<proteinExistence type="predicted"/>
<keyword evidence="2" id="KW-1185">Reference proteome</keyword>
<dbReference type="EMBL" id="JNBS01001050">
    <property type="protein sequence ID" value="OQS02975.1"/>
    <property type="molecule type" value="Genomic_DNA"/>
</dbReference>
<protein>
    <submittedName>
        <fullName evidence="1">Uncharacterized protein</fullName>
    </submittedName>
</protein>
<comment type="caution">
    <text evidence="1">The sequence shown here is derived from an EMBL/GenBank/DDBJ whole genome shotgun (WGS) entry which is preliminary data.</text>
</comment>
<sequence length="372" mass="42356">MIWRMLMTWNRIFIDVERGPCMDEIQSRKGPYLSYTTRRPQEPLLPQLPSFEEYQLKAESEANNHNKNHLTNSQSISTLESSLVSPSTYVTELAKSLDAAVPLQASSLNPSASRSSLSSFVALHLMDDTSQTKGNISPTSPERQSPHGVERLQEVIYARDRSKHVFSHQLLSILQALQDDRWNCFCLKYSHFQASRDLKFDMFVMRHRAEAGRQSNIEYAVDQTSWYTAFLALVLKYTSPTTAPPAALLFLADTIRKVINQGHCFQPALLFALVLCLKEEELELESTQVQFVLDLLHQNVMGMKFLRTTAPVGFEEWENFFEGARLPPPLEVLEHRQAEAMGSRGNKQNRMKHLIKTAGMMQHLGLGKGKEE</sequence>
<dbReference type="Proteomes" id="UP000243217">
    <property type="component" value="Unassembled WGS sequence"/>
</dbReference>
<dbReference type="OrthoDB" id="79485at2759"/>
<name>A0A1V9ZY67_9STRA</name>
<evidence type="ECO:0000313" key="2">
    <source>
        <dbReference type="Proteomes" id="UP000243217"/>
    </source>
</evidence>
<accession>A0A1V9ZY67</accession>
<dbReference type="AlphaFoldDB" id="A0A1V9ZY67"/>
<gene>
    <name evidence="1" type="ORF">THRCLA_04705</name>
</gene>
<reference evidence="1 2" key="1">
    <citation type="journal article" date="2014" name="Genome Biol. Evol.">
        <title>The secreted proteins of Achlya hypogyna and Thraustotheca clavata identify the ancestral oomycete secretome and reveal gene acquisitions by horizontal gene transfer.</title>
        <authorList>
            <person name="Misner I."/>
            <person name="Blouin N."/>
            <person name="Leonard G."/>
            <person name="Richards T.A."/>
            <person name="Lane C.E."/>
        </authorList>
    </citation>
    <scope>NUCLEOTIDE SEQUENCE [LARGE SCALE GENOMIC DNA]</scope>
    <source>
        <strain evidence="1 2">ATCC 34112</strain>
    </source>
</reference>